<evidence type="ECO:0000313" key="1">
    <source>
        <dbReference type="EMBL" id="EXX78654.1"/>
    </source>
</evidence>
<comment type="caution">
    <text evidence="1">The sequence shown here is derived from an EMBL/GenBank/DDBJ whole genome shotgun (WGS) entry which is preliminary data.</text>
</comment>
<dbReference type="AlphaFoldDB" id="A0A015LGA9"/>
<reference evidence="1 2" key="1">
    <citation type="submission" date="2014-02" db="EMBL/GenBank/DDBJ databases">
        <title>Single nucleus genome sequencing reveals high similarity among nuclei of an endomycorrhizal fungus.</title>
        <authorList>
            <person name="Lin K."/>
            <person name="Geurts R."/>
            <person name="Zhang Z."/>
            <person name="Limpens E."/>
            <person name="Saunders D.G."/>
            <person name="Mu D."/>
            <person name="Pang E."/>
            <person name="Cao H."/>
            <person name="Cha H."/>
            <person name="Lin T."/>
            <person name="Zhou Q."/>
            <person name="Shang Y."/>
            <person name="Li Y."/>
            <person name="Ivanov S."/>
            <person name="Sharma T."/>
            <person name="Velzen R.V."/>
            <person name="Ruijter N.D."/>
            <person name="Aanen D.K."/>
            <person name="Win J."/>
            <person name="Kamoun S."/>
            <person name="Bisseling T."/>
            <person name="Huang S."/>
        </authorList>
    </citation>
    <scope>NUCLEOTIDE SEQUENCE [LARGE SCALE GENOMIC DNA]</scope>
    <source>
        <strain evidence="2">DAOM197198w</strain>
    </source>
</reference>
<name>A0A015LGA9_RHIIW</name>
<proteinExistence type="predicted"/>
<protein>
    <recommendedName>
        <fullName evidence="3">F-box domain-containing protein</fullName>
    </recommendedName>
</protein>
<keyword evidence="2" id="KW-1185">Reference proteome</keyword>
<gene>
    <name evidence="1" type="ORF">RirG_013180</name>
</gene>
<organism evidence="1 2">
    <name type="scientific">Rhizophagus irregularis (strain DAOM 197198w)</name>
    <name type="common">Glomus intraradices</name>
    <dbReference type="NCBI Taxonomy" id="1432141"/>
    <lineage>
        <taxon>Eukaryota</taxon>
        <taxon>Fungi</taxon>
        <taxon>Fungi incertae sedis</taxon>
        <taxon>Mucoromycota</taxon>
        <taxon>Glomeromycotina</taxon>
        <taxon>Glomeromycetes</taxon>
        <taxon>Glomerales</taxon>
        <taxon>Glomeraceae</taxon>
        <taxon>Rhizophagus</taxon>
    </lineage>
</organism>
<accession>A0A015LGA9</accession>
<evidence type="ECO:0000313" key="2">
    <source>
        <dbReference type="Proteomes" id="UP000022910"/>
    </source>
</evidence>
<dbReference type="EMBL" id="JEMT01008897">
    <property type="protein sequence ID" value="EXX78654.1"/>
    <property type="molecule type" value="Genomic_DNA"/>
</dbReference>
<sequence length="565" mass="67234">MSCSKILLGDLPELTSDILEYLRDDIPTLRSCILVNRLWCHTAIPLLWKDPFSMKYPKNFRFIDIYLQRLNEQDKAKLSEYGVNKNLFLSNSLFNYSMFIKNLNTQTICFSIVNWIKINKVITCSAGFIFLLLIKIFVENEAKLRTFELEIAYTFLNVNSENFNSAFDLILHNPKFINNIRNLKLHFNEEIINYKFLRCFHSNCKLISSLHFKFSEYESFNHDYVTIEKQLLQIINSQRDLEKIFFAYNNPLYSNLSSSYNSFPLYNIIDPKSSNTLKVIMFHGINFRNILYIKEAFEQLNALESIHILYCHILNSNFIQQIIEINKPFKLRSLFMIREDDEKLQIEPIQALFQKSGKYLENLGFKPFMNNELKHKLLELINTYCIGIKYFDLNVFSIQSACLALSLIKNFIQNINYLSIDVHSYNTLFMYDEKNELSTKLLLNLAYILPNKLEYLNLELGINNTSNDLEEFLKNSKHIFIRKLLFRINILIGDILPCIKEHIMKERRVEYIAIEGYYNSNYLYNYKKDLFTMTDELREFESYNIKVKKYNYLYIKAHELIDKIY</sequence>
<dbReference type="Proteomes" id="UP000022910">
    <property type="component" value="Unassembled WGS sequence"/>
</dbReference>
<dbReference type="HOGENOM" id="CLU_028913_2_1_1"/>
<dbReference type="OrthoDB" id="2354532at2759"/>
<evidence type="ECO:0008006" key="3">
    <source>
        <dbReference type="Google" id="ProtNLM"/>
    </source>
</evidence>